<dbReference type="Pfam" id="PF05893">
    <property type="entry name" value="LuxC"/>
    <property type="match status" value="1"/>
</dbReference>
<comment type="caution">
    <text evidence="2">The sequence shown here is derived from an EMBL/GenBank/DDBJ whole genome shotgun (WGS) entry which is preliminary data.</text>
</comment>
<accession>A0ABV7ZX17</accession>
<protein>
    <submittedName>
        <fullName evidence="2">Acyl-CoA reductase</fullName>
    </submittedName>
</protein>
<dbReference type="Proteomes" id="UP001595617">
    <property type="component" value="Unassembled WGS sequence"/>
</dbReference>
<sequence length="400" mass="46299">MQFEEEKIFEAAFDSSSFFKLSVTSAFSEDCILFLSQLSKSILKDKDARQFPDLMTFGYFCRKANLLKFKDGQLDKDIGDTQFGRGVCLHIAPANIPMNFAYSFIMGFMSGNKNIIRLPSKRFPQIDIFLRIFEFVTNTHAFNFVKERNSFIRSDRNSQKLIDLVSKVDALVVWGGDSTVKTFRALEKKVSCFEVYFPDRVSSFLINCDFLIDESADNILKLCENFYNDTYLVDQNACSSPSMILWYSKNDNHLLARTIFSNYLNKTLEKKYEMESISRIEKDIDVMRYCNLVDGSVELDKYSDVLWYMDSPGFKLLKPKLGVFISKNIADLELLPSFFRDNEQTLTYYGFDNKDILKVLLNKVPRLIDRIVPVGKALDIGFIWDGKNMINTLSKYMDCQ</sequence>
<evidence type="ECO:0000313" key="2">
    <source>
        <dbReference type="EMBL" id="MFC3852770.1"/>
    </source>
</evidence>
<dbReference type="InterPro" id="IPR008670">
    <property type="entry name" value="CoA_reduct_LuxC"/>
</dbReference>
<dbReference type="EMBL" id="JBHRYR010000003">
    <property type="protein sequence ID" value="MFC3852770.1"/>
    <property type="molecule type" value="Genomic_DNA"/>
</dbReference>
<evidence type="ECO:0000313" key="3">
    <source>
        <dbReference type="Proteomes" id="UP001595617"/>
    </source>
</evidence>
<organism evidence="2 3">
    <name type="scientific">Saccharospirillum mangrovi</name>
    <dbReference type="NCBI Taxonomy" id="2161747"/>
    <lineage>
        <taxon>Bacteria</taxon>
        <taxon>Pseudomonadati</taxon>
        <taxon>Pseudomonadota</taxon>
        <taxon>Gammaproteobacteria</taxon>
        <taxon>Oceanospirillales</taxon>
        <taxon>Saccharospirillaceae</taxon>
        <taxon>Saccharospirillum</taxon>
    </lineage>
</organism>
<dbReference type="RefSeq" id="WP_380695291.1">
    <property type="nucleotide sequence ID" value="NZ_JBHRYR010000003.1"/>
</dbReference>
<keyword evidence="3" id="KW-1185">Reference proteome</keyword>
<name>A0ABV7ZX17_9GAMM</name>
<proteinExistence type="predicted"/>
<reference evidence="3" key="1">
    <citation type="journal article" date="2019" name="Int. J. Syst. Evol. Microbiol.">
        <title>The Global Catalogue of Microorganisms (GCM) 10K type strain sequencing project: providing services to taxonomists for standard genome sequencing and annotation.</title>
        <authorList>
            <consortium name="The Broad Institute Genomics Platform"/>
            <consortium name="The Broad Institute Genome Sequencing Center for Infectious Disease"/>
            <person name="Wu L."/>
            <person name="Ma J."/>
        </authorList>
    </citation>
    <scope>NUCLEOTIDE SEQUENCE [LARGE SCALE GENOMIC DNA]</scope>
    <source>
        <strain evidence="3">IBRC 10765</strain>
    </source>
</reference>
<keyword evidence="1" id="KW-0521">NADP</keyword>
<evidence type="ECO:0000256" key="1">
    <source>
        <dbReference type="ARBA" id="ARBA00022857"/>
    </source>
</evidence>
<gene>
    <name evidence="2" type="ORF">ACFOOG_07990</name>
</gene>